<keyword evidence="5" id="KW-1185">Reference proteome</keyword>
<sequence length="298" mass="34767">MNKYKKLSLQKEIEKEAKKIEKEVSEDPALKGIQVSDEFDAAFLKKIEEYEKKRAEKENRTVIHADDTEFAGELMPEPDKLLAEKNNKKYFTKDNKNISGTVTIYRRKKKKYLFIAFAAVLILVLGSGLTSIGSKSYWKVLWERAVGDEKAAVINVEDMEVQKTEDVEDSKVYKEINKSFGISAVRLGYKPIEMTLENYNIDKEQKKAQLFYSYNDNIVKYIIYLNSADSSLGQKELDELTEEYSMQVNSTNISIEEYKKEDSYRYNAKFSYKGIHYQLKGVMEKKEFEKIIQNLRFL</sequence>
<dbReference type="RefSeq" id="WP_059067149.1">
    <property type="nucleotide sequence ID" value="NZ_JAOQJX010000016.1"/>
</dbReference>
<dbReference type="Pfam" id="PF14285">
    <property type="entry name" value="DUF4367"/>
    <property type="match status" value="1"/>
</dbReference>
<gene>
    <name evidence="4" type="ORF">OCV51_10570</name>
</gene>
<evidence type="ECO:0000256" key="2">
    <source>
        <dbReference type="SAM" id="Phobius"/>
    </source>
</evidence>
<keyword evidence="2" id="KW-0812">Transmembrane</keyword>
<organism evidence="4 5">
    <name type="scientific">Faecalicatena acetigenes</name>
    <dbReference type="NCBI Taxonomy" id="2981790"/>
    <lineage>
        <taxon>Bacteria</taxon>
        <taxon>Bacillati</taxon>
        <taxon>Bacillota</taxon>
        <taxon>Clostridia</taxon>
        <taxon>Lachnospirales</taxon>
        <taxon>Lachnospiraceae</taxon>
        <taxon>Faecalicatena</taxon>
    </lineage>
</organism>
<dbReference type="Proteomes" id="UP001652394">
    <property type="component" value="Unassembled WGS sequence"/>
</dbReference>
<keyword evidence="2" id="KW-1133">Transmembrane helix</keyword>
<comment type="caution">
    <text evidence="4">The sequence shown here is derived from an EMBL/GenBank/DDBJ whole genome shotgun (WGS) entry which is preliminary data.</text>
</comment>
<accession>A0ABT2TCS8</accession>
<dbReference type="InterPro" id="IPR025377">
    <property type="entry name" value="DUF4367"/>
</dbReference>
<proteinExistence type="predicted"/>
<protein>
    <submittedName>
        <fullName evidence="4">DUF4367 domain-containing protein</fullName>
    </submittedName>
</protein>
<evidence type="ECO:0000313" key="5">
    <source>
        <dbReference type="Proteomes" id="UP001652394"/>
    </source>
</evidence>
<dbReference type="EMBL" id="JAOQJX010000016">
    <property type="protein sequence ID" value="MCU6748090.1"/>
    <property type="molecule type" value="Genomic_DNA"/>
</dbReference>
<feature type="transmembrane region" description="Helical" evidence="2">
    <location>
        <begin position="112"/>
        <end position="132"/>
    </location>
</feature>
<keyword evidence="2" id="KW-0472">Membrane</keyword>
<feature type="domain" description="DUF4367" evidence="3">
    <location>
        <begin position="185"/>
        <end position="295"/>
    </location>
</feature>
<feature type="coiled-coil region" evidence="1">
    <location>
        <begin position="6"/>
        <end position="60"/>
    </location>
</feature>
<evidence type="ECO:0000259" key="3">
    <source>
        <dbReference type="Pfam" id="PF14285"/>
    </source>
</evidence>
<evidence type="ECO:0000256" key="1">
    <source>
        <dbReference type="SAM" id="Coils"/>
    </source>
</evidence>
<evidence type="ECO:0000313" key="4">
    <source>
        <dbReference type="EMBL" id="MCU6748090.1"/>
    </source>
</evidence>
<keyword evidence="1" id="KW-0175">Coiled coil</keyword>
<reference evidence="4 5" key="1">
    <citation type="journal article" date="2021" name="ISME Commun">
        <title>Automated analysis of genomic sequences facilitates high-throughput and comprehensive description of bacteria.</title>
        <authorList>
            <person name="Hitch T.C.A."/>
        </authorList>
    </citation>
    <scope>NUCLEOTIDE SEQUENCE [LARGE SCALE GENOMIC DNA]</scope>
    <source>
        <strain evidence="4 5">H2_18</strain>
    </source>
</reference>
<name>A0ABT2TCS8_9FIRM</name>